<evidence type="ECO:0000313" key="3">
    <source>
        <dbReference type="Proteomes" id="UP000554482"/>
    </source>
</evidence>
<keyword evidence="2" id="KW-0121">Carboxypeptidase</keyword>
<evidence type="ECO:0000256" key="1">
    <source>
        <dbReference type="ARBA" id="ARBA00009431"/>
    </source>
</evidence>
<accession>A0A7J6V606</accession>
<keyword evidence="3" id="KW-1185">Reference proteome</keyword>
<dbReference type="Pfam" id="PF00450">
    <property type="entry name" value="Peptidase_S10"/>
    <property type="match status" value="1"/>
</dbReference>
<dbReference type="GO" id="GO:0016747">
    <property type="term" value="F:acyltransferase activity, transferring groups other than amino-acyl groups"/>
    <property type="evidence" value="ECO:0007669"/>
    <property type="project" value="TreeGrafter"/>
</dbReference>
<sequence length="98" mass="11304">FTNIDVESKLVDKDIQHTLYRRAHIQEPSLEGSYTSDTKSAKQTYIFIRKWLMHHPEFVLNPLYIGGDSYSGIIVPIIVQDISDEFFSPIARNLITGY</sequence>
<dbReference type="InterPro" id="IPR029058">
    <property type="entry name" value="AB_hydrolase_fold"/>
</dbReference>
<reference evidence="2 3" key="1">
    <citation type="submission" date="2020-06" db="EMBL/GenBank/DDBJ databases">
        <title>Transcriptomic and genomic resources for Thalictrum thalictroides and T. hernandezii: Facilitating candidate gene discovery in an emerging model plant lineage.</title>
        <authorList>
            <person name="Arias T."/>
            <person name="Riano-Pachon D.M."/>
            <person name="Di Stilio V.S."/>
        </authorList>
    </citation>
    <scope>NUCLEOTIDE SEQUENCE [LARGE SCALE GENOMIC DNA]</scope>
    <source>
        <strain evidence="3">cv. WT478/WT964</strain>
        <tissue evidence="2">Leaves</tissue>
    </source>
</reference>
<proteinExistence type="inferred from homology"/>
<gene>
    <name evidence="2" type="ORF">FRX31_030282</name>
</gene>
<dbReference type="AlphaFoldDB" id="A0A7J6V606"/>
<protein>
    <submittedName>
        <fullName evidence="2">Serine carboxypeptidase-like</fullName>
    </submittedName>
</protein>
<organism evidence="2 3">
    <name type="scientific">Thalictrum thalictroides</name>
    <name type="common">Rue-anemone</name>
    <name type="synonym">Anemone thalictroides</name>
    <dbReference type="NCBI Taxonomy" id="46969"/>
    <lineage>
        <taxon>Eukaryota</taxon>
        <taxon>Viridiplantae</taxon>
        <taxon>Streptophyta</taxon>
        <taxon>Embryophyta</taxon>
        <taxon>Tracheophyta</taxon>
        <taxon>Spermatophyta</taxon>
        <taxon>Magnoliopsida</taxon>
        <taxon>Ranunculales</taxon>
        <taxon>Ranunculaceae</taxon>
        <taxon>Thalictroideae</taxon>
        <taxon>Thalictrum</taxon>
    </lineage>
</organism>
<dbReference type="PANTHER" id="PTHR11802:SF29">
    <property type="entry name" value="SERINE CARBOXYPEPTIDASE-LIKE 19"/>
    <property type="match status" value="1"/>
</dbReference>
<dbReference type="Proteomes" id="UP000554482">
    <property type="component" value="Unassembled WGS sequence"/>
</dbReference>
<dbReference type="InterPro" id="IPR001563">
    <property type="entry name" value="Peptidase_S10"/>
</dbReference>
<dbReference type="GO" id="GO:0006508">
    <property type="term" value="P:proteolysis"/>
    <property type="evidence" value="ECO:0007669"/>
    <property type="project" value="InterPro"/>
</dbReference>
<dbReference type="OrthoDB" id="443318at2759"/>
<evidence type="ECO:0000313" key="2">
    <source>
        <dbReference type="EMBL" id="KAF5180131.1"/>
    </source>
</evidence>
<dbReference type="PANTHER" id="PTHR11802">
    <property type="entry name" value="SERINE PROTEASE FAMILY S10 SERINE CARBOXYPEPTIDASE"/>
    <property type="match status" value="1"/>
</dbReference>
<comment type="similarity">
    <text evidence="1">Belongs to the peptidase S10 family.</text>
</comment>
<dbReference type="SUPFAM" id="SSF53474">
    <property type="entry name" value="alpha/beta-Hydrolases"/>
    <property type="match status" value="1"/>
</dbReference>
<keyword evidence="2" id="KW-0645">Protease</keyword>
<dbReference type="GO" id="GO:0019748">
    <property type="term" value="P:secondary metabolic process"/>
    <property type="evidence" value="ECO:0007669"/>
    <property type="project" value="TreeGrafter"/>
</dbReference>
<feature type="non-terminal residue" evidence="2">
    <location>
        <position position="1"/>
    </location>
</feature>
<keyword evidence="2" id="KW-0378">Hydrolase</keyword>
<dbReference type="Gene3D" id="3.40.50.1820">
    <property type="entry name" value="alpha/beta hydrolase"/>
    <property type="match status" value="1"/>
</dbReference>
<name>A0A7J6V606_THATH</name>
<dbReference type="EMBL" id="JABWDY010037790">
    <property type="protein sequence ID" value="KAF5180131.1"/>
    <property type="molecule type" value="Genomic_DNA"/>
</dbReference>
<comment type="caution">
    <text evidence="2">The sequence shown here is derived from an EMBL/GenBank/DDBJ whole genome shotgun (WGS) entry which is preliminary data.</text>
</comment>
<dbReference type="GO" id="GO:0004185">
    <property type="term" value="F:serine-type carboxypeptidase activity"/>
    <property type="evidence" value="ECO:0007669"/>
    <property type="project" value="InterPro"/>
</dbReference>